<organism evidence="1 2">
    <name type="scientific">Pontibacter oryzae</name>
    <dbReference type="NCBI Taxonomy" id="2304593"/>
    <lineage>
        <taxon>Bacteria</taxon>
        <taxon>Pseudomonadati</taxon>
        <taxon>Bacteroidota</taxon>
        <taxon>Cytophagia</taxon>
        <taxon>Cytophagales</taxon>
        <taxon>Hymenobacteraceae</taxon>
        <taxon>Pontibacter</taxon>
    </lineage>
</organism>
<dbReference type="Proteomes" id="UP000266005">
    <property type="component" value="Unassembled WGS sequence"/>
</dbReference>
<protein>
    <submittedName>
        <fullName evidence="1">Uncharacterized protein</fullName>
    </submittedName>
</protein>
<sequence length="91" mass="10300">MAMTLRYEGVKPEAFEQLRAKLKTYGIDLSNQQGSFNEKGVSGTYNYSPEAEQLNLDDLKVGFPASMMISADKLQQRMDEIMVQHGARPQR</sequence>
<accession>A0A399SHN7</accession>
<name>A0A399SHN7_9BACT</name>
<proteinExistence type="predicted"/>
<dbReference type="OrthoDB" id="982481at2"/>
<keyword evidence="2" id="KW-1185">Reference proteome</keyword>
<evidence type="ECO:0000313" key="2">
    <source>
        <dbReference type="Proteomes" id="UP000266005"/>
    </source>
</evidence>
<reference evidence="2" key="1">
    <citation type="submission" date="2018-08" db="EMBL/GenBank/DDBJ databases">
        <title>Mucilaginibacter sp. MYSH2.</title>
        <authorList>
            <person name="Seo T."/>
        </authorList>
    </citation>
    <scope>NUCLEOTIDE SEQUENCE [LARGE SCALE GENOMIC DNA]</scope>
    <source>
        <strain evidence="2">KIRAN</strain>
    </source>
</reference>
<gene>
    <name evidence="1" type="ORF">D1627_08535</name>
</gene>
<comment type="caution">
    <text evidence="1">The sequence shown here is derived from an EMBL/GenBank/DDBJ whole genome shotgun (WGS) entry which is preliminary data.</text>
</comment>
<evidence type="ECO:0000313" key="1">
    <source>
        <dbReference type="EMBL" id="RIJ42033.1"/>
    </source>
</evidence>
<dbReference type="EMBL" id="QWGE01000002">
    <property type="protein sequence ID" value="RIJ42033.1"/>
    <property type="molecule type" value="Genomic_DNA"/>
</dbReference>
<dbReference type="AlphaFoldDB" id="A0A399SHN7"/>